<sequence length="67" mass="7812">MLDTVIRNGTIINADFSQRADVGIKMERLFTSGTLTIFQNKLRFVLFSFWLEHNIHLPINNINIILH</sequence>
<evidence type="ECO:0000313" key="2">
    <source>
        <dbReference type="Proteomes" id="UP001241748"/>
    </source>
</evidence>
<accession>A0ABV4Z1U9</accession>
<evidence type="ECO:0000313" key="1">
    <source>
        <dbReference type="EMBL" id="MFB3170050.1"/>
    </source>
</evidence>
<keyword evidence="2" id="KW-1185">Reference proteome</keyword>
<dbReference type="EMBL" id="JAROBZ020000002">
    <property type="protein sequence ID" value="MFB3170050.1"/>
    <property type="molecule type" value="Genomic_DNA"/>
</dbReference>
<organism evidence="1 2">
    <name type="scientific">Neobacillus driksii</name>
    <dbReference type="NCBI Taxonomy" id="3035913"/>
    <lineage>
        <taxon>Bacteria</taxon>
        <taxon>Bacillati</taxon>
        <taxon>Bacillota</taxon>
        <taxon>Bacilli</taxon>
        <taxon>Bacillales</taxon>
        <taxon>Bacillaceae</taxon>
        <taxon>Neobacillus</taxon>
    </lineage>
</organism>
<comment type="caution">
    <text evidence="1">The sequence shown here is derived from an EMBL/GenBank/DDBJ whole genome shotgun (WGS) entry which is preliminary data.</text>
</comment>
<dbReference type="RefSeq" id="WP_306074605.1">
    <property type="nucleotide sequence ID" value="NZ_JAROBZ020000002.1"/>
</dbReference>
<gene>
    <name evidence="1" type="ORF">P5G62_023370</name>
</gene>
<proteinExistence type="predicted"/>
<reference evidence="1 2" key="1">
    <citation type="submission" date="2024-05" db="EMBL/GenBank/DDBJ databases">
        <authorList>
            <person name="Venkateswaran K."/>
        </authorList>
    </citation>
    <scope>NUCLEOTIDE SEQUENCE [LARGE SCALE GENOMIC DNA]</scope>
    <source>
        <strain evidence="1 2">179-C4-2-HS</strain>
    </source>
</reference>
<dbReference type="InterPro" id="IPR011059">
    <property type="entry name" value="Metal-dep_hydrolase_composite"/>
</dbReference>
<protein>
    <submittedName>
        <fullName evidence="1">Uncharacterized protein</fullName>
    </submittedName>
</protein>
<dbReference type="SUPFAM" id="SSF51338">
    <property type="entry name" value="Composite domain of metallo-dependent hydrolases"/>
    <property type="match status" value="1"/>
</dbReference>
<dbReference type="Gene3D" id="2.30.40.10">
    <property type="entry name" value="Urease, subunit C, domain 1"/>
    <property type="match status" value="1"/>
</dbReference>
<dbReference type="Proteomes" id="UP001241748">
    <property type="component" value="Unassembled WGS sequence"/>
</dbReference>
<name>A0ABV4Z1U9_9BACI</name>